<keyword evidence="2" id="KW-1185">Reference proteome</keyword>
<evidence type="ECO:0000313" key="1">
    <source>
        <dbReference type="EMBL" id="KAF1809641.1"/>
    </source>
</evidence>
<dbReference type="GeneID" id="54420672"/>
<dbReference type="EMBL" id="ML975171">
    <property type="protein sequence ID" value="KAF1809641.1"/>
    <property type="molecule type" value="Genomic_DNA"/>
</dbReference>
<evidence type="ECO:0000313" key="3">
    <source>
        <dbReference type="RefSeq" id="XP_033531272.1"/>
    </source>
</evidence>
<protein>
    <submittedName>
        <fullName evidence="1 3">Uncharacterized protein</fullName>
    </submittedName>
</protein>
<organism evidence="1">
    <name type="scientific">Eremomyces bilateralis CBS 781.70</name>
    <dbReference type="NCBI Taxonomy" id="1392243"/>
    <lineage>
        <taxon>Eukaryota</taxon>
        <taxon>Fungi</taxon>
        <taxon>Dikarya</taxon>
        <taxon>Ascomycota</taxon>
        <taxon>Pezizomycotina</taxon>
        <taxon>Dothideomycetes</taxon>
        <taxon>Dothideomycetes incertae sedis</taxon>
        <taxon>Eremomycetales</taxon>
        <taxon>Eremomycetaceae</taxon>
        <taxon>Eremomyces</taxon>
    </lineage>
</organism>
<name>A0A6G1FVF4_9PEZI</name>
<accession>A0A6G1FVF4</accession>
<reference evidence="3" key="3">
    <citation type="submission" date="2025-04" db="UniProtKB">
        <authorList>
            <consortium name="RefSeq"/>
        </authorList>
    </citation>
    <scope>IDENTIFICATION</scope>
    <source>
        <strain evidence="3">CBS 781.70</strain>
    </source>
</reference>
<dbReference type="AlphaFoldDB" id="A0A6G1FVF4"/>
<proteinExistence type="predicted"/>
<dbReference type="Proteomes" id="UP000504638">
    <property type="component" value="Unplaced"/>
</dbReference>
<evidence type="ECO:0000313" key="2">
    <source>
        <dbReference type="Proteomes" id="UP000504638"/>
    </source>
</evidence>
<dbReference type="OrthoDB" id="4966at2759"/>
<reference evidence="1 3" key="1">
    <citation type="submission" date="2020-01" db="EMBL/GenBank/DDBJ databases">
        <authorList>
            <consortium name="DOE Joint Genome Institute"/>
            <person name="Haridas S."/>
            <person name="Albert R."/>
            <person name="Binder M."/>
            <person name="Bloem J."/>
            <person name="Labutti K."/>
            <person name="Salamov A."/>
            <person name="Andreopoulos B."/>
            <person name="Baker S.E."/>
            <person name="Barry K."/>
            <person name="Bills G."/>
            <person name="Bluhm B.H."/>
            <person name="Cannon C."/>
            <person name="Castanera R."/>
            <person name="Culley D.E."/>
            <person name="Daum C."/>
            <person name="Ezra D."/>
            <person name="Gonzalez J.B."/>
            <person name="Henrissat B."/>
            <person name="Kuo A."/>
            <person name="Liang C."/>
            <person name="Lipzen A."/>
            <person name="Lutzoni F."/>
            <person name="Magnuson J."/>
            <person name="Mondo S."/>
            <person name="Nolan M."/>
            <person name="Ohm R."/>
            <person name="Pangilinan J."/>
            <person name="Park H.-J."/>
            <person name="Ramirez L."/>
            <person name="Alfaro M."/>
            <person name="Sun H."/>
            <person name="Tritt A."/>
            <person name="Yoshinaga Y."/>
            <person name="Zwiers L.-H."/>
            <person name="Turgeon B.G."/>
            <person name="Goodwin S.B."/>
            <person name="Spatafora J.W."/>
            <person name="Crous P.W."/>
            <person name="Grigoriev I.V."/>
        </authorList>
    </citation>
    <scope>NUCLEOTIDE SEQUENCE</scope>
    <source>
        <strain evidence="1 3">CBS 781.70</strain>
    </source>
</reference>
<dbReference type="RefSeq" id="XP_033531272.1">
    <property type="nucleotide sequence ID" value="XM_033680102.1"/>
</dbReference>
<sequence>MLRSRPVKTRRTAAINLSAINTEIDTFTDRVGPATVDRWNEEWADLLGRGRGPPPKLKFPLLETLLDNFDLAFEALLWVPPAEMLKLFTISKKFQRFCCAYVNQLLFAYAKVWVPGAVPLLSFYDGHPLFMIAKTPFEMPYRGPGSLKQPEDFHVSKHTSKFFVTWLQKISRRQTLVVNIYKELGELCFPEACKAAMQKIWFLLEVDNTETRAEMIANRNLFTDEDLKLAECFFFKLDEASRTFVFKKGVTIRKILMGQRTMRRTYDFATNKYCRNHADTIREWARLALRPKPRYHGQNIFGLQSRELGKGCIEGWGNGFKYLRRPDELITRELVNRDIDPDTWLEAIYKHMIPTTIESQEALARAKDWAAEVEMKQGFFSRHPSVRKSRSLYGEDLEPEDMYSVMDPSIIPVLEADAFGGDPDEKDEMEKEMEWIQAYREFIQTSKDDDAEEAVRAYQMDYQLSQPH</sequence>
<gene>
    <name evidence="1 3" type="ORF">P152DRAFT_461328</name>
</gene>
<reference evidence="3" key="2">
    <citation type="submission" date="2020-04" db="EMBL/GenBank/DDBJ databases">
        <authorList>
            <consortium name="NCBI Genome Project"/>
        </authorList>
    </citation>
    <scope>NUCLEOTIDE SEQUENCE</scope>
    <source>
        <strain evidence="3">CBS 781.70</strain>
    </source>
</reference>